<dbReference type="EMBL" id="JANRMS010001376">
    <property type="protein sequence ID" value="KAJ3528704.1"/>
    <property type="molecule type" value="Genomic_DNA"/>
</dbReference>
<comment type="caution">
    <text evidence="1">The sequence shown here is derived from an EMBL/GenBank/DDBJ whole genome shotgun (WGS) entry which is preliminary data.</text>
</comment>
<sequence length="155" mass="16226">MTGSTFIYAAFLFCATLATAARDPTQQPATEPVLNQFTSQGCFSSLSSSASKNTKVRGSFLSEGACGNACKDLGKPVAIAQQQTCYCADTYPPKSALVSDDECNSPCPGYAPDACGGPEAYSVWNTGLEVAVDSDEKGDATAETKTDCCDHYERG</sequence>
<proteinExistence type="predicted"/>
<evidence type="ECO:0000313" key="2">
    <source>
        <dbReference type="Proteomes" id="UP001148629"/>
    </source>
</evidence>
<reference evidence="1" key="1">
    <citation type="submission" date="2022-08" db="EMBL/GenBank/DDBJ databases">
        <title>Genome Sequence of Fusarium decemcellulare.</title>
        <authorList>
            <person name="Buettner E."/>
        </authorList>
    </citation>
    <scope>NUCLEOTIDE SEQUENCE</scope>
    <source>
        <strain evidence="1">Babe19</strain>
    </source>
</reference>
<organism evidence="1 2">
    <name type="scientific">Fusarium decemcellulare</name>
    <dbReference type="NCBI Taxonomy" id="57161"/>
    <lineage>
        <taxon>Eukaryota</taxon>
        <taxon>Fungi</taxon>
        <taxon>Dikarya</taxon>
        <taxon>Ascomycota</taxon>
        <taxon>Pezizomycotina</taxon>
        <taxon>Sordariomycetes</taxon>
        <taxon>Hypocreomycetidae</taxon>
        <taxon>Hypocreales</taxon>
        <taxon>Nectriaceae</taxon>
        <taxon>Fusarium</taxon>
        <taxon>Fusarium decemcellulare species complex</taxon>
    </lineage>
</organism>
<keyword evidence="2" id="KW-1185">Reference proteome</keyword>
<evidence type="ECO:0000313" key="1">
    <source>
        <dbReference type="EMBL" id="KAJ3528704.1"/>
    </source>
</evidence>
<name>A0ACC1RZB7_9HYPO</name>
<dbReference type="Proteomes" id="UP001148629">
    <property type="component" value="Unassembled WGS sequence"/>
</dbReference>
<accession>A0ACC1RZB7</accession>
<protein>
    <submittedName>
        <fullName evidence="1">Uncharacterized protein</fullName>
    </submittedName>
</protein>
<gene>
    <name evidence="1" type="ORF">NM208_g10082</name>
</gene>